<organism evidence="10 11">
    <name type="scientific">Pontimonas salivibrio</name>
    <dbReference type="NCBI Taxonomy" id="1159327"/>
    <lineage>
        <taxon>Bacteria</taxon>
        <taxon>Bacillati</taxon>
        <taxon>Actinomycetota</taxon>
        <taxon>Actinomycetes</taxon>
        <taxon>Micrococcales</taxon>
        <taxon>Microbacteriaceae</taxon>
        <taxon>Pontimonas</taxon>
    </lineage>
</organism>
<keyword evidence="6 8" id="KW-1133">Transmembrane helix</keyword>
<dbReference type="InterPro" id="IPR000515">
    <property type="entry name" value="MetI-like"/>
</dbReference>
<dbReference type="GO" id="GO:0055085">
    <property type="term" value="P:transmembrane transport"/>
    <property type="evidence" value="ECO:0007669"/>
    <property type="project" value="InterPro"/>
</dbReference>
<proteinExistence type="inferred from homology"/>
<feature type="transmembrane region" description="Helical" evidence="8">
    <location>
        <begin position="55"/>
        <end position="81"/>
    </location>
</feature>
<evidence type="ECO:0000313" key="10">
    <source>
        <dbReference type="EMBL" id="AVG23642.1"/>
    </source>
</evidence>
<evidence type="ECO:0000256" key="2">
    <source>
        <dbReference type="ARBA" id="ARBA00022448"/>
    </source>
</evidence>
<keyword evidence="2 8" id="KW-0813">Transport</keyword>
<dbReference type="EMBL" id="CP026923">
    <property type="protein sequence ID" value="AVG23642.1"/>
    <property type="molecule type" value="Genomic_DNA"/>
</dbReference>
<feature type="transmembrane region" description="Helical" evidence="8">
    <location>
        <begin position="158"/>
        <end position="176"/>
    </location>
</feature>
<evidence type="ECO:0000256" key="1">
    <source>
        <dbReference type="ARBA" id="ARBA00004429"/>
    </source>
</evidence>
<feature type="transmembrane region" description="Helical" evidence="8">
    <location>
        <begin position="256"/>
        <end position="274"/>
    </location>
</feature>
<feature type="transmembrane region" description="Helical" evidence="8">
    <location>
        <begin position="281"/>
        <end position="305"/>
    </location>
</feature>
<dbReference type="InterPro" id="IPR035906">
    <property type="entry name" value="MetI-like_sf"/>
</dbReference>
<dbReference type="PANTHER" id="PTHR43357">
    <property type="entry name" value="INNER MEMBRANE ABC TRANSPORTER PERMEASE PROTEIN YDCV"/>
    <property type="match status" value="1"/>
</dbReference>
<evidence type="ECO:0000256" key="6">
    <source>
        <dbReference type="ARBA" id="ARBA00022989"/>
    </source>
</evidence>
<comment type="subcellular location">
    <subcellularLocation>
        <location evidence="1">Cell inner membrane</location>
        <topology evidence="1">Multi-pass membrane protein</topology>
    </subcellularLocation>
    <subcellularLocation>
        <location evidence="8">Cell membrane</location>
        <topology evidence="8">Multi-pass membrane protein</topology>
    </subcellularLocation>
</comment>
<feature type="transmembrane region" description="Helical" evidence="8">
    <location>
        <begin position="197"/>
        <end position="223"/>
    </location>
</feature>
<evidence type="ECO:0000256" key="4">
    <source>
        <dbReference type="ARBA" id="ARBA00022519"/>
    </source>
</evidence>
<keyword evidence="11" id="KW-1185">Reference proteome</keyword>
<dbReference type="SUPFAM" id="SSF161098">
    <property type="entry name" value="MetI-like"/>
    <property type="match status" value="2"/>
</dbReference>
<comment type="similarity">
    <text evidence="8">Belongs to the binding-protein-dependent transport system permease family.</text>
</comment>
<dbReference type="OrthoDB" id="9804629at2"/>
<evidence type="ECO:0000313" key="11">
    <source>
        <dbReference type="Proteomes" id="UP000243077"/>
    </source>
</evidence>
<feature type="transmembrane region" description="Helical" evidence="8">
    <location>
        <begin position="311"/>
        <end position="333"/>
    </location>
</feature>
<keyword evidence="5 8" id="KW-0812">Transmembrane</keyword>
<dbReference type="KEGG" id="psai:C3B54_11659"/>
<gene>
    <name evidence="10" type="ORF">C3B54_11659</name>
</gene>
<feature type="transmembrane region" description="Helical" evidence="8">
    <location>
        <begin position="370"/>
        <end position="395"/>
    </location>
</feature>
<dbReference type="GO" id="GO:0005886">
    <property type="term" value="C:plasma membrane"/>
    <property type="evidence" value="ECO:0007669"/>
    <property type="project" value="UniProtKB-SubCell"/>
</dbReference>
<reference evidence="10 11" key="1">
    <citation type="submission" date="2018-02" db="EMBL/GenBank/DDBJ databases">
        <title>Complete genome of the streamlined marine actinobacterium Pontimonas salivibrio CL-TW6 adapted to coastal planktonic lifestype.</title>
        <authorList>
            <person name="Cho B.C."/>
            <person name="Hardies S.C."/>
            <person name="Jang G.I."/>
            <person name="Hwang C.Y."/>
        </authorList>
    </citation>
    <scope>NUCLEOTIDE SEQUENCE [LARGE SCALE GENOMIC DNA]</scope>
    <source>
        <strain evidence="10 11">CL-TW6</strain>
    </source>
</reference>
<evidence type="ECO:0000256" key="5">
    <source>
        <dbReference type="ARBA" id="ARBA00022692"/>
    </source>
</evidence>
<feature type="domain" description="ABC transmembrane type-1" evidence="9">
    <location>
        <begin position="245"/>
        <end position="436"/>
    </location>
</feature>
<evidence type="ECO:0000256" key="7">
    <source>
        <dbReference type="ARBA" id="ARBA00023136"/>
    </source>
</evidence>
<protein>
    <submittedName>
        <fullName evidence="10">Thiamine ABC transporter permease</fullName>
    </submittedName>
</protein>
<keyword evidence="7 8" id="KW-0472">Membrane</keyword>
<dbReference type="PANTHER" id="PTHR43357:SF4">
    <property type="entry name" value="INNER MEMBRANE ABC TRANSPORTER PERMEASE PROTEIN YDCV"/>
    <property type="match status" value="1"/>
</dbReference>
<name>A0A2L2BPW0_9MICO</name>
<feature type="domain" description="ABC transmembrane type-1" evidence="9">
    <location>
        <begin position="1"/>
        <end position="176"/>
    </location>
</feature>
<dbReference type="Proteomes" id="UP000243077">
    <property type="component" value="Chromosome"/>
</dbReference>
<evidence type="ECO:0000259" key="9">
    <source>
        <dbReference type="PROSITE" id="PS50928"/>
    </source>
</evidence>
<sequence>MTMLLGYPVGLWLASLRRGRKLVTSVLLLPFLLPAFLIGLAFRPLFGAWLDDTRVGILAVVAAHALMNAGFIAVVTAASLVPRDQVEAAALDGASPGQTRRFIEIPQQLPALSAAALLVALYSATSFGLVVSLGQGSINTLETGIAIVALQLLDLPTAAWLAVLQSLLTVAFFLISRRLGATPTVLFGDSEAVSRRFVPGMLIGGVVIGAVTWLVSGVVYRAVTAGPGLWGNMVNLAGRGSRDILNLSVIDAMGNSLRNLLVALAISLLVAWWLSAKRVGLAVLAPIGISPVAIGLTALVLSGYLPATISGSWLLLPAVQSIFLTPLAFQIIAPARRSLSRELLEAARLDGANSLQVFSLVELPTLAKPLTAAAALVSLGSLGEFGAASFLAYGSDQTLPLVMFRLMSRPGAENVGMAMVAATVFIALAIAVVWFISSVGSRTGRVDVDR</sequence>
<keyword evidence="4" id="KW-0997">Cell inner membrane</keyword>
<dbReference type="PROSITE" id="PS50928">
    <property type="entry name" value="ABC_TM1"/>
    <property type="match status" value="2"/>
</dbReference>
<feature type="transmembrane region" description="Helical" evidence="8">
    <location>
        <begin position="415"/>
        <end position="436"/>
    </location>
</feature>
<evidence type="ECO:0000256" key="8">
    <source>
        <dbReference type="RuleBase" id="RU363032"/>
    </source>
</evidence>
<evidence type="ECO:0000256" key="3">
    <source>
        <dbReference type="ARBA" id="ARBA00022475"/>
    </source>
</evidence>
<dbReference type="Pfam" id="PF00528">
    <property type="entry name" value="BPD_transp_1"/>
    <property type="match status" value="2"/>
</dbReference>
<dbReference type="Gene3D" id="1.10.3720.10">
    <property type="entry name" value="MetI-like"/>
    <property type="match status" value="2"/>
</dbReference>
<feature type="transmembrane region" description="Helical" evidence="8">
    <location>
        <begin position="109"/>
        <end position="131"/>
    </location>
</feature>
<keyword evidence="3" id="KW-1003">Cell membrane</keyword>
<feature type="transmembrane region" description="Helical" evidence="8">
    <location>
        <begin position="22"/>
        <end position="43"/>
    </location>
</feature>
<accession>A0A2L2BPW0</accession>
<dbReference type="AlphaFoldDB" id="A0A2L2BPW0"/>
<dbReference type="CDD" id="cd06261">
    <property type="entry name" value="TM_PBP2"/>
    <property type="match status" value="2"/>
</dbReference>